<proteinExistence type="predicted"/>
<name>A0A375H9B3_9BURK</name>
<dbReference type="AlphaFoldDB" id="A0A375H9B3"/>
<organism evidence="1">
    <name type="scientific">Cupriavidus taiwanensis</name>
    <dbReference type="NCBI Taxonomy" id="164546"/>
    <lineage>
        <taxon>Bacteria</taxon>
        <taxon>Pseudomonadati</taxon>
        <taxon>Pseudomonadota</taxon>
        <taxon>Betaproteobacteria</taxon>
        <taxon>Burkholderiales</taxon>
        <taxon>Burkholderiaceae</taxon>
        <taxon>Cupriavidus</taxon>
    </lineage>
</organism>
<dbReference type="Gene3D" id="1.20.81.30">
    <property type="entry name" value="Type II secretion system (T2SS), domain F"/>
    <property type="match status" value="1"/>
</dbReference>
<accession>A0A375H9B3</accession>
<reference evidence="1" key="1">
    <citation type="submission" date="2018-01" db="EMBL/GenBank/DDBJ databases">
        <authorList>
            <person name="Gaut B.S."/>
            <person name="Morton B.R."/>
            <person name="Clegg M.T."/>
            <person name="Duvall M.R."/>
        </authorList>
    </citation>
    <scope>NUCLEOTIDE SEQUENCE</scope>
    <source>
        <strain evidence="1">Cupriavidus taiwanensis STM 8555</strain>
    </source>
</reference>
<evidence type="ECO:0008006" key="2">
    <source>
        <dbReference type="Google" id="ProtNLM"/>
    </source>
</evidence>
<gene>
    <name evidence="1" type="ORF">CBM2612_P0019</name>
</gene>
<dbReference type="InterPro" id="IPR042094">
    <property type="entry name" value="T2SS_GspF_sf"/>
</dbReference>
<sequence length="119" mass="13244">MSGLSWSMRRRLYQQASSQLENGLGLAQILEDFRERLARRGRERAAEAAHDVARKVRDGMTLMAAMGRGSAIWSAACWMRANVPGSCRRPCVWSLTCASRQPGCVRSCRPASLPQRCTC</sequence>
<keyword evidence="1" id="KW-0614">Plasmid</keyword>
<evidence type="ECO:0000313" key="1">
    <source>
        <dbReference type="EMBL" id="SPD48674.1"/>
    </source>
</evidence>
<protein>
    <recommendedName>
        <fullName evidence="2">Type II secretion system protein GspF domain-containing protein</fullName>
    </recommendedName>
</protein>
<dbReference type="EMBL" id="LT984809">
    <property type="protein sequence ID" value="SPD48674.1"/>
    <property type="molecule type" value="Genomic_DNA"/>
</dbReference>
<geneLocation type="plasmid" evidence="1">
    <name>I</name>
</geneLocation>